<evidence type="ECO:0000313" key="2">
    <source>
        <dbReference type="Proteomes" id="UP000295055"/>
    </source>
</evidence>
<accession>A0A4R3NM98</accession>
<reference evidence="1 2" key="1">
    <citation type="submission" date="2019-03" db="EMBL/GenBank/DDBJ databases">
        <title>Genomic analyses of the natural microbiome of Caenorhabditis elegans.</title>
        <authorList>
            <person name="Samuel B."/>
        </authorList>
    </citation>
    <scope>NUCLEOTIDE SEQUENCE [LARGE SCALE GENOMIC DNA]</scope>
    <source>
        <strain evidence="1 2">JUb102</strain>
    </source>
</reference>
<dbReference type="EMBL" id="SMAS01000007">
    <property type="protein sequence ID" value="TCT31697.1"/>
    <property type="molecule type" value="Genomic_DNA"/>
</dbReference>
<organism evidence="1 2">
    <name type="scientific">Providencia alcalifaciens</name>
    <dbReference type="NCBI Taxonomy" id="126385"/>
    <lineage>
        <taxon>Bacteria</taxon>
        <taxon>Pseudomonadati</taxon>
        <taxon>Pseudomonadota</taxon>
        <taxon>Gammaproteobacteria</taxon>
        <taxon>Enterobacterales</taxon>
        <taxon>Morganellaceae</taxon>
        <taxon>Providencia</taxon>
    </lineage>
</organism>
<dbReference type="AlphaFoldDB" id="A0A4R3NM98"/>
<dbReference type="Proteomes" id="UP000295055">
    <property type="component" value="Unassembled WGS sequence"/>
</dbReference>
<comment type="caution">
    <text evidence="1">The sequence shown here is derived from an EMBL/GenBank/DDBJ whole genome shotgun (WGS) entry which is preliminary data.</text>
</comment>
<dbReference type="OrthoDB" id="9034370at2"/>
<gene>
    <name evidence="1" type="ORF">EC835_107226</name>
</gene>
<evidence type="ECO:0008006" key="3">
    <source>
        <dbReference type="Google" id="ProtNLM"/>
    </source>
</evidence>
<name>A0A4R3NM98_9GAMM</name>
<sequence length="130" mass="14378">MSNNENQSKLVELLSSESGNHLAEKLAPLLHLNRLDNIVDLLSLVSDLVDILDNSTVERLSNSFEDTLVPVWELGTAYNMAKMEGIHDSKNPNFRSVYGLLKDPNTLRGITTLLRTMQIVGSRLSQSQGG</sequence>
<protein>
    <recommendedName>
        <fullName evidence="3">DUF1641 domain-containing protein</fullName>
    </recommendedName>
</protein>
<proteinExistence type="predicted"/>
<dbReference type="RefSeq" id="WP_036955802.1">
    <property type="nucleotide sequence ID" value="NZ_CABKTH010000028.1"/>
</dbReference>
<evidence type="ECO:0000313" key="1">
    <source>
        <dbReference type="EMBL" id="TCT31697.1"/>
    </source>
</evidence>